<feature type="compositionally biased region" description="Polar residues" evidence="9">
    <location>
        <begin position="118"/>
        <end position="127"/>
    </location>
</feature>
<reference evidence="11 12" key="1">
    <citation type="journal article" date="2020" name="Mol. Plant">
        <title>The Chromosome-Based Rubber Tree Genome Provides New Insights into Spurge Genome Evolution and Rubber Biosynthesis.</title>
        <authorList>
            <person name="Liu J."/>
            <person name="Shi C."/>
            <person name="Shi C.C."/>
            <person name="Li W."/>
            <person name="Zhang Q.J."/>
            <person name="Zhang Y."/>
            <person name="Li K."/>
            <person name="Lu H.F."/>
            <person name="Shi C."/>
            <person name="Zhu S.T."/>
            <person name="Xiao Z.Y."/>
            <person name="Nan H."/>
            <person name="Yue Y."/>
            <person name="Zhu X.G."/>
            <person name="Wu Y."/>
            <person name="Hong X.N."/>
            <person name="Fan G.Y."/>
            <person name="Tong Y."/>
            <person name="Zhang D."/>
            <person name="Mao C.L."/>
            <person name="Liu Y.L."/>
            <person name="Hao S.J."/>
            <person name="Liu W.Q."/>
            <person name="Lv M.Q."/>
            <person name="Zhang H.B."/>
            <person name="Liu Y."/>
            <person name="Hu-Tang G.R."/>
            <person name="Wang J.P."/>
            <person name="Wang J.H."/>
            <person name="Sun Y.H."/>
            <person name="Ni S.B."/>
            <person name="Chen W.B."/>
            <person name="Zhang X.C."/>
            <person name="Jiao Y.N."/>
            <person name="Eichler E.E."/>
            <person name="Li G.H."/>
            <person name="Liu X."/>
            <person name="Gao L.Z."/>
        </authorList>
    </citation>
    <scope>NUCLEOTIDE SEQUENCE [LARGE SCALE GENOMIC DNA]</scope>
    <source>
        <strain evidence="12">cv. GT1</strain>
        <tissue evidence="11">Leaf</tissue>
    </source>
</reference>
<comment type="caution">
    <text evidence="11">The sequence shown here is derived from an EMBL/GenBank/DDBJ whole genome shotgun (WGS) entry which is preliminary data.</text>
</comment>
<sequence length="156" mass="18670">MGASRKLQGEIDRVLKKVQEGVDVFDSIWNKVYDTDNANQKEKFEADLKKEIKKLQRYRDQIKTWIQSSEIKDKKVSASYEQALVDARKHIEREMERFKICEKETKTKAFSKEGLGQQPKTPANQVKQRNRERKREIDEKTDRLDEKRNRLDEKRK</sequence>
<evidence type="ECO:0000313" key="12">
    <source>
        <dbReference type="Proteomes" id="UP000467840"/>
    </source>
</evidence>
<evidence type="ECO:0000256" key="9">
    <source>
        <dbReference type="SAM" id="MobiDB-lite"/>
    </source>
</evidence>
<comment type="subcellular location">
    <subcellularLocation>
        <location evidence="2">Cytoplasm</location>
    </subcellularLocation>
    <subcellularLocation>
        <location evidence="1">Nucleus</location>
    </subcellularLocation>
</comment>
<evidence type="ECO:0000256" key="6">
    <source>
        <dbReference type="ARBA" id="ARBA00023015"/>
    </source>
</evidence>
<evidence type="ECO:0000256" key="3">
    <source>
        <dbReference type="ARBA" id="ARBA00007682"/>
    </source>
</evidence>
<dbReference type="InterPro" id="IPR007207">
    <property type="entry name" value="Not_N"/>
</dbReference>
<protein>
    <recommendedName>
        <fullName evidence="10">CCR4-Not complex component Not N-terminal domain-containing protein</fullName>
    </recommendedName>
</protein>
<accession>A0A6A6M3S7</accession>
<dbReference type="EMBL" id="JAAGAX010000008">
    <property type="protein sequence ID" value="KAF2306946.1"/>
    <property type="molecule type" value="Genomic_DNA"/>
</dbReference>
<keyword evidence="7" id="KW-0804">Transcription</keyword>
<name>A0A6A6M3S7_HEVBR</name>
<feature type="compositionally biased region" description="Basic and acidic residues" evidence="9">
    <location>
        <begin position="133"/>
        <end position="156"/>
    </location>
</feature>
<organism evidence="11 12">
    <name type="scientific">Hevea brasiliensis</name>
    <name type="common">Para rubber tree</name>
    <name type="synonym">Siphonia brasiliensis</name>
    <dbReference type="NCBI Taxonomy" id="3981"/>
    <lineage>
        <taxon>Eukaryota</taxon>
        <taxon>Viridiplantae</taxon>
        <taxon>Streptophyta</taxon>
        <taxon>Embryophyta</taxon>
        <taxon>Tracheophyta</taxon>
        <taxon>Spermatophyta</taxon>
        <taxon>Magnoliopsida</taxon>
        <taxon>eudicotyledons</taxon>
        <taxon>Gunneridae</taxon>
        <taxon>Pentapetalae</taxon>
        <taxon>rosids</taxon>
        <taxon>fabids</taxon>
        <taxon>Malpighiales</taxon>
        <taxon>Euphorbiaceae</taxon>
        <taxon>Crotonoideae</taxon>
        <taxon>Micrandreae</taxon>
        <taxon>Hevea</taxon>
    </lineage>
</organism>
<comment type="similarity">
    <text evidence="3">Belongs to the CNOT2/3/5 family.</text>
</comment>
<feature type="domain" description="CCR4-Not complex component Not N-terminal" evidence="10">
    <location>
        <begin position="4"/>
        <end position="152"/>
    </location>
</feature>
<dbReference type="GO" id="GO:0005634">
    <property type="term" value="C:nucleus"/>
    <property type="evidence" value="ECO:0007669"/>
    <property type="project" value="UniProtKB-SubCell"/>
</dbReference>
<keyword evidence="12" id="KW-1185">Reference proteome</keyword>
<evidence type="ECO:0000256" key="1">
    <source>
        <dbReference type="ARBA" id="ARBA00004123"/>
    </source>
</evidence>
<dbReference type="GO" id="GO:0005737">
    <property type="term" value="C:cytoplasm"/>
    <property type="evidence" value="ECO:0007669"/>
    <property type="project" value="UniProtKB-SubCell"/>
</dbReference>
<keyword evidence="6" id="KW-0805">Transcription regulation</keyword>
<dbReference type="GO" id="GO:0006355">
    <property type="term" value="P:regulation of DNA-templated transcription"/>
    <property type="evidence" value="ECO:0007669"/>
    <property type="project" value="InterPro"/>
</dbReference>
<evidence type="ECO:0000313" key="11">
    <source>
        <dbReference type="EMBL" id="KAF2306946.1"/>
    </source>
</evidence>
<dbReference type="Proteomes" id="UP000467840">
    <property type="component" value="Chromosome 9"/>
</dbReference>
<evidence type="ECO:0000256" key="8">
    <source>
        <dbReference type="ARBA" id="ARBA00023242"/>
    </source>
</evidence>
<gene>
    <name evidence="11" type="ORF">GH714_022680</name>
</gene>
<evidence type="ECO:0000259" key="10">
    <source>
        <dbReference type="Pfam" id="PF04065"/>
    </source>
</evidence>
<dbReference type="AlphaFoldDB" id="A0A6A6M3S7"/>
<evidence type="ECO:0000256" key="2">
    <source>
        <dbReference type="ARBA" id="ARBA00004496"/>
    </source>
</evidence>
<proteinExistence type="inferred from homology"/>
<evidence type="ECO:0000256" key="4">
    <source>
        <dbReference type="ARBA" id="ARBA00022490"/>
    </source>
</evidence>
<feature type="region of interest" description="Disordered" evidence="9">
    <location>
        <begin position="109"/>
        <end position="156"/>
    </location>
</feature>
<dbReference type="PANTHER" id="PTHR23326">
    <property type="entry name" value="CCR4 NOT-RELATED"/>
    <property type="match status" value="1"/>
</dbReference>
<dbReference type="GO" id="GO:0030015">
    <property type="term" value="C:CCR4-NOT core complex"/>
    <property type="evidence" value="ECO:0007669"/>
    <property type="project" value="InterPro"/>
</dbReference>
<evidence type="ECO:0000256" key="5">
    <source>
        <dbReference type="ARBA" id="ARBA00022491"/>
    </source>
</evidence>
<evidence type="ECO:0000256" key="7">
    <source>
        <dbReference type="ARBA" id="ARBA00023163"/>
    </source>
</evidence>
<keyword evidence="5" id="KW-0678">Repressor</keyword>
<dbReference type="Pfam" id="PF04065">
    <property type="entry name" value="Not3"/>
    <property type="match status" value="1"/>
</dbReference>
<keyword evidence="4" id="KW-0963">Cytoplasm</keyword>
<keyword evidence="8" id="KW-0539">Nucleus</keyword>
<dbReference type="InterPro" id="IPR040168">
    <property type="entry name" value="Not2/3/5"/>
</dbReference>